<evidence type="ECO:0000256" key="2">
    <source>
        <dbReference type="ARBA" id="ARBA00022475"/>
    </source>
</evidence>
<reference evidence="7" key="1">
    <citation type="submission" date="2020-08" db="EMBL/GenBank/DDBJ databases">
        <title>Genome public.</title>
        <authorList>
            <person name="Liu C."/>
            <person name="Sun Q."/>
        </authorList>
    </citation>
    <scope>NUCLEOTIDE SEQUENCE</scope>
    <source>
        <strain evidence="7">NSJ-33</strain>
    </source>
</reference>
<keyword evidence="8" id="KW-1185">Reference proteome</keyword>
<keyword evidence="5 6" id="KW-0472">Membrane</keyword>
<feature type="transmembrane region" description="Helical" evidence="6">
    <location>
        <begin position="7"/>
        <end position="25"/>
    </location>
</feature>
<evidence type="ECO:0000256" key="1">
    <source>
        <dbReference type="ARBA" id="ARBA00004651"/>
    </source>
</evidence>
<comment type="caution">
    <text evidence="7">The sequence shown here is derived from an EMBL/GenBank/DDBJ whole genome shotgun (WGS) entry which is preliminary data.</text>
</comment>
<feature type="transmembrane region" description="Helical" evidence="6">
    <location>
        <begin position="71"/>
        <end position="96"/>
    </location>
</feature>
<evidence type="ECO:0000313" key="8">
    <source>
        <dbReference type="Proteomes" id="UP000610760"/>
    </source>
</evidence>
<sequence>MKEFAPNLRVVAAAAVFLDAVFILISALCLDQVGGKIFFGLLLGTIYAVLNHLALAYTVKRLTDKSAARARIFYILSYLLRFGTAAGCLTVGFIWLNPFAVAVPMLAPKVGYYFMGFSGKDIQ</sequence>
<keyword evidence="4 6" id="KW-1133">Transmembrane helix</keyword>
<dbReference type="GO" id="GO:0005886">
    <property type="term" value="C:plasma membrane"/>
    <property type="evidence" value="ECO:0007669"/>
    <property type="project" value="UniProtKB-SubCell"/>
</dbReference>
<keyword evidence="3 6" id="KW-0812">Transmembrane</keyword>
<protein>
    <submittedName>
        <fullName evidence="7">ATP synthase subunit I</fullName>
    </submittedName>
</protein>
<gene>
    <name evidence="7" type="ORF">H8710_12500</name>
</gene>
<evidence type="ECO:0000256" key="3">
    <source>
        <dbReference type="ARBA" id="ARBA00022692"/>
    </source>
</evidence>
<dbReference type="Pfam" id="PF03899">
    <property type="entry name" value="ATP-synt_I"/>
    <property type="match status" value="1"/>
</dbReference>
<evidence type="ECO:0000256" key="6">
    <source>
        <dbReference type="SAM" id="Phobius"/>
    </source>
</evidence>
<proteinExistence type="predicted"/>
<dbReference type="RefSeq" id="WP_249296181.1">
    <property type="nucleotide sequence ID" value="NZ_JACRSV010000005.1"/>
</dbReference>
<comment type="subcellular location">
    <subcellularLocation>
        <location evidence="1">Cell membrane</location>
        <topology evidence="1">Multi-pass membrane protein</topology>
    </subcellularLocation>
</comment>
<dbReference type="EMBL" id="JACRSV010000005">
    <property type="protein sequence ID" value="MBC8560886.1"/>
    <property type="molecule type" value="Genomic_DNA"/>
</dbReference>
<keyword evidence="2" id="KW-1003">Cell membrane</keyword>
<dbReference type="InterPro" id="IPR005598">
    <property type="entry name" value="ATP_synth_I"/>
</dbReference>
<evidence type="ECO:0000256" key="4">
    <source>
        <dbReference type="ARBA" id="ARBA00022989"/>
    </source>
</evidence>
<name>A0A926E429_9FIRM</name>
<dbReference type="AlphaFoldDB" id="A0A926E429"/>
<accession>A0A926E429</accession>
<organism evidence="7 8">
    <name type="scientific">Fumia xinanensis</name>
    <dbReference type="NCBI Taxonomy" id="2763659"/>
    <lineage>
        <taxon>Bacteria</taxon>
        <taxon>Bacillati</taxon>
        <taxon>Bacillota</taxon>
        <taxon>Clostridia</taxon>
        <taxon>Eubacteriales</taxon>
        <taxon>Oscillospiraceae</taxon>
        <taxon>Fumia</taxon>
    </lineage>
</organism>
<evidence type="ECO:0000256" key="5">
    <source>
        <dbReference type="ARBA" id="ARBA00023136"/>
    </source>
</evidence>
<evidence type="ECO:0000313" key="7">
    <source>
        <dbReference type="EMBL" id="MBC8560886.1"/>
    </source>
</evidence>
<dbReference type="Proteomes" id="UP000610760">
    <property type="component" value="Unassembled WGS sequence"/>
</dbReference>
<feature type="transmembrane region" description="Helical" evidence="6">
    <location>
        <begin position="37"/>
        <end position="59"/>
    </location>
</feature>